<keyword evidence="3" id="KW-0653">Protein transport</keyword>
<evidence type="ECO:0000259" key="7">
    <source>
        <dbReference type="PROSITE" id="PS50195"/>
    </source>
</evidence>
<evidence type="ECO:0000313" key="9">
    <source>
        <dbReference type="Proteomes" id="UP000324091"/>
    </source>
</evidence>
<dbReference type="GO" id="GO:0034499">
    <property type="term" value="P:late endosome to Golgi transport"/>
    <property type="evidence" value="ECO:0007669"/>
    <property type="project" value="TreeGrafter"/>
</dbReference>
<dbReference type="Proteomes" id="UP000324091">
    <property type="component" value="Chromosome 14"/>
</dbReference>
<dbReference type="PANTHER" id="PTHR45963:SF3">
    <property type="entry name" value="SORTING NEXIN-12"/>
    <property type="match status" value="1"/>
</dbReference>
<dbReference type="Gene3D" id="2.60.40.10">
    <property type="entry name" value="Immunoglobulins"/>
    <property type="match status" value="2"/>
</dbReference>
<keyword evidence="6" id="KW-0732">Signal</keyword>
<feature type="signal peptide" evidence="6">
    <location>
        <begin position="1"/>
        <end position="32"/>
    </location>
</feature>
<dbReference type="InterPro" id="IPR001683">
    <property type="entry name" value="PX_dom"/>
</dbReference>
<dbReference type="SMART" id="SM00312">
    <property type="entry name" value="PX"/>
    <property type="match status" value="1"/>
</dbReference>
<evidence type="ECO:0000256" key="2">
    <source>
        <dbReference type="ARBA" id="ARBA00022448"/>
    </source>
</evidence>
<dbReference type="InterPro" id="IPR013783">
    <property type="entry name" value="Ig-like_fold"/>
</dbReference>
<evidence type="ECO:0000256" key="3">
    <source>
        <dbReference type="ARBA" id="ARBA00022927"/>
    </source>
</evidence>
<feature type="transmembrane region" description="Helical" evidence="5">
    <location>
        <begin position="236"/>
        <end position="256"/>
    </location>
</feature>
<dbReference type="InterPro" id="IPR051074">
    <property type="entry name" value="Sorting_Nexin"/>
</dbReference>
<evidence type="ECO:0000256" key="5">
    <source>
        <dbReference type="SAM" id="Phobius"/>
    </source>
</evidence>
<reference evidence="8 9" key="1">
    <citation type="submission" date="2019-04" db="EMBL/GenBank/DDBJ databases">
        <title>Chromosome genome assembly for Takifugu flavidus.</title>
        <authorList>
            <person name="Xiao S."/>
        </authorList>
    </citation>
    <scope>NUCLEOTIDE SEQUENCE [LARGE SCALE GENOMIC DNA]</scope>
    <source>
        <strain evidence="8">HTHZ2018</strain>
        <tissue evidence="8">Muscle</tissue>
    </source>
</reference>
<dbReference type="EMBL" id="RHFK02000006">
    <property type="protein sequence ID" value="TWW74502.1"/>
    <property type="molecule type" value="Genomic_DNA"/>
</dbReference>
<keyword evidence="4" id="KW-0446">Lipid-binding</keyword>
<keyword evidence="5" id="KW-1133">Transmembrane helix</keyword>
<dbReference type="PANTHER" id="PTHR45963">
    <property type="entry name" value="RE52028P"/>
    <property type="match status" value="1"/>
</dbReference>
<comment type="similarity">
    <text evidence="1">Belongs to the sorting nexin family.</text>
</comment>
<comment type="caution">
    <text evidence="8">The sequence shown here is derived from an EMBL/GenBank/DDBJ whole genome shotgun (WGS) entry which is preliminary data.</text>
</comment>
<keyword evidence="5" id="KW-0472">Membrane</keyword>
<dbReference type="SUPFAM" id="SSF64268">
    <property type="entry name" value="PX domain"/>
    <property type="match status" value="1"/>
</dbReference>
<dbReference type="AlphaFoldDB" id="A0A5C6P428"/>
<sequence>MGEMTTEGISILCSAMSIKLLLLLYLSGGVFTKELPDADCRVMQLETVQCVWNKRGIPEVNYTFHGWFHSERNDTECPTYMSEKNTRVGCIQPYNTRNNRFRSFYTNLQHGSINFFTEHELKNKVKLKPPSNLTVKMGSDSNLWYYWNQSDPSCEENEVRYRINNREWDNSSPHSRSFCINLPSSSSLYELQVRGKLSSKCGESIFWSEWSEPVLWGSNNSTVKTDPHQVSVSMSWWTPLLYLSGALALILMVVMLRHRERVRIILLPVVPKPSFSSYDIQTNLPIFKLKDSCVKRRYSDFEWLKSELERDSKIVVPALPGKALKRQLPFRPDEGLFEESFIEERRLGLEQFINRIAGHPLAQNERCLHMFLQEETIDRDYIPGKVRH</sequence>
<dbReference type="InterPro" id="IPR036116">
    <property type="entry name" value="FN3_sf"/>
</dbReference>
<dbReference type="SUPFAM" id="SSF49265">
    <property type="entry name" value="Fibronectin type III"/>
    <property type="match status" value="2"/>
</dbReference>
<protein>
    <submittedName>
        <fullName evidence="8">Sorting nexin-12</fullName>
    </submittedName>
</protein>
<evidence type="ECO:0000256" key="6">
    <source>
        <dbReference type="SAM" id="SignalP"/>
    </source>
</evidence>
<keyword evidence="2" id="KW-0813">Transport</keyword>
<organism evidence="8 9">
    <name type="scientific">Takifugu flavidus</name>
    <name type="common">sansaifugu</name>
    <dbReference type="NCBI Taxonomy" id="433684"/>
    <lineage>
        <taxon>Eukaryota</taxon>
        <taxon>Metazoa</taxon>
        <taxon>Chordata</taxon>
        <taxon>Craniata</taxon>
        <taxon>Vertebrata</taxon>
        <taxon>Euteleostomi</taxon>
        <taxon>Actinopterygii</taxon>
        <taxon>Neopterygii</taxon>
        <taxon>Teleostei</taxon>
        <taxon>Neoteleostei</taxon>
        <taxon>Acanthomorphata</taxon>
        <taxon>Eupercaria</taxon>
        <taxon>Tetraodontiformes</taxon>
        <taxon>Tetradontoidea</taxon>
        <taxon>Tetraodontidae</taxon>
        <taxon>Takifugu</taxon>
    </lineage>
</organism>
<accession>A0A5C6P428</accession>
<dbReference type="Pfam" id="PF00787">
    <property type="entry name" value="PX"/>
    <property type="match status" value="1"/>
</dbReference>
<name>A0A5C6P428_9TELE</name>
<dbReference type="GO" id="GO:0032456">
    <property type="term" value="P:endocytic recycling"/>
    <property type="evidence" value="ECO:0007669"/>
    <property type="project" value="TreeGrafter"/>
</dbReference>
<keyword evidence="9" id="KW-1185">Reference proteome</keyword>
<dbReference type="InterPro" id="IPR036871">
    <property type="entry name" value="PX_dom_sf"/>
</dbReference>
<dbReference type="Pfam" id="PF21604">
    <property type="entry name" value="CRLF2_D1"/>
    <property type="match status" value="1"/>
</dbReference>
<dbReference type="InterPro" id="IPR048651">
    <property type="entry name" value="CRLF2-like_D1"/>
</dbReference>
<feature type="chain" id="PRO_5022946187" evidence="6">
    <location>
        <begin position="33"/>
        <end position="388"/>
    </location>
</feature>
<evidence type="ECO:0000313" key="8">
    <source>
        <dbReference type="EMBL" id="TWW74502.1"/>
    </source>
</evidence>
<dbReference type="GO" id="GO:0032266">
    <property type="term" value="F:phosphatidylinositol-3-phosphate binding"/>
    <property type="evidence" value="ECO:0007669"/>
    <property type="project" value="TreeGrafter"/>
</dbReference>
<dbReference type="GO" id="GO:0015031">
    <property type="term" value="P:protein transport"/>
    <property type="evidence" value="ECO:0007669"/>
    <property type="project" value="UniProtKB-KW"/>
</dbReference>
<dbReference type="Gene3D" id="3.30.1520.10">
    <property type="entry name" value="Phox-like domain"/>
    <property type="match status" value="1"/>
</dbReference>
<gene>
    <name evidence="8" type="ORF">D4764_14G0005050</name>
</gene>
<dbReference type="GO" id="GO:0030904">
    <property type="term" value="C:retromer complex"/>
    <property type="evidence" value="ECO:0007669"/>
    <property type="project" value="TreeGrafter"/>
</dbReference>
<dbReference type="GO" id="GO:0031901">
    <property type="term" value="C:early endosome membrane"/>
    <property type="evidence" value="ECO:0007669"/>
    <property type="project" value="TreeGrafter"/>
</dbReference>
<feature type="domain" description="PX" evidence="7">
    <location>
        <begin position="256"/>
        <end position="378"/>
    </location>
</feature>
<dbReference type="PROSITE" id="PS50195">
    <property type="entry name" value="PX"/>
    <property type="match status" value="1"/>
</dbReference>
<evidence type="ECO:0000256" key="1">
    <source>
        <dbReference type="ARBA" id="ARBA00010883"/>
    </source>
</evidence>
<evidence type="ECO:0000256" key="4">
    <source>
        <dbReference type="ARBA" id="ARBA00023121"/>
    </source>
</evidence>
<proteinExistence type="inferred from homology"/>
<keyword evidence="5" id="KW-0812">Transmembrane</keyword>